<evidence type="ECO:0000313" key="2">
    <source>
        <dbReference type="Proteomes" id="UP001732700"/>
    </source>
</evidence>
<reference evidence="1" key="1">
    <citation type="submission" date="2021-05" db="EMBL/GenBank/DDBJ databases">
        <authorList>
            <person name="Scholz U."/>
            <person name="Mascher M."/>
            <person name="Fiebig A."/>
        </authorList>
    </citation>
    <scope>NUCLEOTIDE SEQUENCE [LARGE SCALE GENOMIC DNA]</scope>
</reference>
<proteinExistence type="predicted"/>
<dbReference type="Proteomes" id="UP001732700">
    <property type="component" value="Chromosome 7A"/>
</dbReference>
<keyword evidence="2" id="KW-1185">Reference proteome</keyword>
<sequence>MAAAEARAAWLRAANRCVVQEDRKRAPKLACCPLSSEQQQSTSNRNCTTSEDRPISNFVPLSCYPINSNLPQDIRWWLQLQPNFRIHKDPASDQRYLFDREIDEKELEDSTLESKHEKPLLCETVNPENSEDDFGPPWMISPDFGKDFSGIGIGSEELKIIDGYFQVPLKCKGNLSVSDCLCEKKKLLDLKSSGPPSKNPQKANSDTDTSLKDGEKAQPWWQITDENELASLVAERAMQNIENCDLPRPAQTVRVHGTGSHKQENMVEYAGSSSCTGKVSHSYPGQFKNIQSSYSSTDELDLSNDGVWQQHERNNAYRSGHTEPEIKQKCLNPSERAQLLEALRHSQTRAREAEMSAKEMYNEKDDAMQLLLQQASHLFACKQWMKILQLENICLQLRHKHKGHQIATLINELPWLALNEKPVPDQERKGKRQKKGGGFCDALLFAFGLGLAGAGLLLGWTLGWLLPML</sequence>
<name>A0ACD5ZUW2_AVESA</name>
<evidence type="ECO:0000313" key="1">
    <source>
        <dbReference type="EnsemblPlants" id="AVESA.00010b.r2.7AG1229720.1.CDS"/>
    </source>
</evidence>
<reference evidence="1" key="2">
    <citation type="submission" date="2025-09" db="UniProtKB">
        <authorList>
            <consortium name="EnsemblPlants"/>
        </authorList>
    </citation>
    <scope>IDENTIFICATION</scope>
</reference>
<organism evidence="1 2">
    <name type="scientific">Avena sativa</name>
    <name type="common">Oat</name>
    <dbReference type="NCBI Taxonomy" id="4498"/>
    <lineage>
        <taxon>Eukaryota</taxon>
        <taxon>Viridiplantae</taxon>
        <taxon>Streptophyta</taxon>
        <taxon>Embryophyta</taxon>
        <taxon>Tracheophyta</taxon>
        <taxon>Spermatophyta</taxon>
        <taxon>Magnoliopsida</taxon>
        <taxon>Liliopsida</taxon>
        <taxon>Poales</taxon>
        <taxon>Poaceae</taxon>
        <taxon>BOP clade</taxon>
        <taxon>Pooideae</taxon>
        <taxon>Poodae</taxon>
        <taxon>Poeae</taxon>
        <taxon>Poeae Chloroplast Group 1 (Aveneae type)</taxon>
        <taxon>Aveninae</taxon>
        <taxon>Avena</taxon>
    </lineage>
</organism>
<dbReference type="EnsemblPlants" id="AVESA.00010b.r2.7AG1229720.1">
    <property type="protein sequence ID" value="AVESA.00010b.r2.7AG1229720.1.CDS"/>
    <property type="gene ID" value="AVESA.00010b.r2.7AG1229720"/>
</dbReference>
<accession>A0ACD5ZUW2</accession>
<protein>
    <submittedName>
        <fullName evidence="1">Uncharacterized protein</fullName>
    </submittedName>
</protein>